<reference evidence="1" key="1">
    <citation type="journal article" date="2006" name="Nature">
        <title>Deciphering the evolution and metabolism of an anammox bacterium from a community genome.</title>
        <authorList>
            <person name="Strous M."/>
            <person name="Pelletier E."/>
            <person name="Mangenot S."/>
            <person name="Rattei T."/>
            <person name="Lehner A."/>
            <person name="Taylor M.W."/>
            <person name="Horn M."/>
            <person name="Daims H."/>
            <person name="Bartol-Mavel D."/>
            <person name="Wincker P."/>
            <person name="Barbe V."/>
            <person name="Fonknechten N."/>
            <person name="Vallenet D."/>
            <person name="Segurens B."/>
            <person name="Schenowitz-Truong C."/>
            <person name="Medigue C."/>
            <person name="Collingro A."/>
            <person name="Snel B."/>
            <person name="Dutilh B.E."/>
            <person name="OpDenCamp H.J.M."/>
            <person name="vanDerDrift C."/>
            <person name="Cirpus I."/>
            <person name="vanDePas-Schoonen K.T."/>
            <person name="Harhangi H.R."/>
            <person name="vanNiftrik L."/>
            <person name="Schmid M."/>
            <person name="Keltjens J."/>
            <person name="vanDeVossenberg J."/>
            <person name="Kartal B."/>
            <person name="Meier H."/>
            <person name="Frishman D."/>
            <person name="Huynen M.A."/>
            <person name="Mewes H."/>
            <person name="Weissenbach J."/>
            <person name="Jetten M.S.M."/>
            <person name="Wagner M."/>
            <person name="LePaslier D."/>
        </authorList>
    </citation>
    <scope>NUCLEOTIDE SEQUENCE</scope>
</reference>
<accession>Q1Q4S8</accession>
<sequence length="56" mass="6666">MWWLDYFLSPVCTNDFYYYLIWLHASYGQTLFVYACRRFVGYVGIPTYLCNLGASC</sequence>
<dbReference type="EMBL" id="CT573071">
    <property type="protein sequence ID" value="CAJ75023.1"/>
    <property type="molecule type" value="Genomic_DNA"/>
</dbReference>
<dbReference type="AlphaFoldDB" id="Q1Q4S8"/>
<organism evidence="1">
    <name type="scientific">Kuenenia stuttgartiensis</name>
    <dbReference type="NCBI Taxonomy" id="174633"/>
    <lineage>
        <taxon>Bacteria</taxon>
        <taxon>Pseudomonadati</taxon>
        <taxon>Planctomycetota</taxon>
        <taxon>Candidatus Brocadiia</taxon>
        <taxon>Candidatus Brocadiales</taxon>
        <taxon>Candidatus Brocadiaceae</taxon>
        <taxon>Candidatus Kuenenia</taxon>
    </lineage>
</organism>
<proteinExistence type="predicted"/>
<name>Q1Q4S8_KUEST</name>
<gene>
    <name evidence="1" type="ORF">kuste4261</name>
</gene>
<protein>
    <submittedName>
        <fullName evidence="1">Uncharacterized protein</fullName>
    </submittedName>
</protein>
<reference evidence="1" key="2">
    <citation type="submission" date="2006-01" db="EMBL/GenBank/DDBJ databases">
        <authorList>
            <person name="Genoscope"/>
        </authorList>
    </citation>
    <scope>NUCLEOTIDE SEQUENCE</scope>
</reference>
<evidence type="ECO:0000313" key="1">
    <source>
        <dbReference type="EMBL" id="CAJ75023.1"/>
    </source>
</evidence>